<feature type="domain" description="Virulence-associated protein E-like" evidence="1">
    <location>
        <begin position="90"/>
        <end position="288"/>
    </location>
</feature>
<dbReference type="InterPro" id="IPR027417">
    <property type="entry name" value="P-loop_NTPase"/>
</dbReference>
<evidence type="ECO:0000259" key="1">
    <source>
        <dbReference type="Pfam" id="PF05272"/>
    </source>
</evidence>
<dbReference type="InterPro" id="IPR007936">
    <property type="entry name" value="VapE-like_dom"/>
</dbReference>
<proteinExistence type="predicted"/>
<dbReference type="EMBL" id="CP097122">
    <property type="protein sequence ID" value="USS92012.1"/>
    <property type="molecule type" value="Genomic_DNA"/>
</dbReference>
<organism evidence="2 3">
    <name type="scientific">Fructobacillus americanaquae</name>
    <dbReference type="NCBI Taxonomy" id="2940302"/>
    <lineage>
        <taxon>Bacteria</taxon>
        <taxon>Bacillati</taxon>
        <taxon>Bacillota</taxon>
        <taxon>Bacilli</taxon>
        <taxon>Lactobacillales</taxon>
        <taxon>Lactobacillaceae</taxon>
        <taxon>Fructobacillus</taxon>
    </lineage>
</organism>
<dbReference type="Pfam" id="PF05272">
    <property type="entry name" value="VapE-like_dom"/>
    <property type="match status" value="1"/>
</dbReference>
<dbReference type="Proteomes" id="UP001056093">
    <property type="component" value="Chromosome"/>
</dbReference>
<dbReference type="PANTHER" id="PTHR34985:SF1">
    <property type="entry name" value="SLR0554 PROTEIN"/>
    <property type="match status" value="1"/>
</dbReference>
<name>A0ABY5C0V6_9LACO</name>
<keyword evidence="3" id="KW-1185">Reference proteome</keyword>
<accession>A0ABY5C0V6</accession>
<dbReference type="PANTHER" id="PTHR34985">
    <property type="entry name" value="SLR0554 PROTEIN"/>
    <property type="match status" value="1"/>
</dbReference>
<evidence type="ECO:0000313" key="3">
    <source>
        <dbReference type="Proteomes" id="UP001056093"/>
    </source>
</evidence>
<dbReference type="RefSeq" id="WP_252773817.1">
    <property type="nucleotide sequence ID" value="NZ_CP097122.1"/>
</dbReference>
<reference evidence="2" key="1">
    <citation type="submission" date="2022-05" db="EMBL/GenBank/DDBJ databases">
        <authorList>
            <person name="Oliphant S.A."/>
            <person name="Watson-Haigh N.S."/>
            <person name="Sumby K.M."/>
            <person name="Gardner J.M."/>
            <person name="Jiranek V."/>
        </authorList>
    </citation>
    <scope>NUCLEOTIDE SEQUENCE</scope>
    <source>
        <strain evidence="2">KI3_B9</strain>
    </source>
</reference>
<gene>
    <name evidence="2" type="ORF">M3M36_06790</name>
</gene>
<evidence type="ECO:0000313" key="2">
    <source>
        <dbReference type="EMBL" id="USS92012.1"/>
    </source>
</evidence>
<dbReference type="SUPFAM" id="SSF52540">
    <property type="entry name" value="P-loop containing nucleoside triphosphate hydrolases"/>
    <property type="match status" value="1"/>
</dbReference>
<protein>
    <submittedName>
        <fullName evidence="2">Virulence-associated E family protein</fullName>
    </submittedName>
</protein>
<sequence length="413" mass="47642">MATKTTVMAETLLDNFDIQYDEFIGQIVLKKDVQGQEVLVEAGQMTDNKARLIQAFLERKYDTGYPMSKLFEAIESAASQHVFSSVYDWIESKKWDRKSRLWTIGEELFGVENPEINKAIGIWIINLVGGAYGVDTGKFQYTLDIIGNQGTGKTSFLKRLGGQYYTDQFMSFTKKDDFEIMMKNLIVNDDEMQVTAINSDKVFKKFVSTNEFTYRPAYARNSETKKRHFVISRTTNDSSYLTDLGGNRRIIPVIVNDYKIKQNAFKLPDSWYENVLAEARDYYSAVITHPDKTIDDINKQMESISFENMTENLNVFAEIDDVIMNVLKSEHKFDESIRVSELNASIEQELYSQMIDYQQKELRNQIQMVMQREGFEKKPKKINGKTVRCFVKKGVTQEAKKVTQEAKKVTSKG</sequence>